<dbReference type="InterPro" id="IPR050586">
    <property type="entry name" value="CPA3_Na-H_Antiporter_D"/>
</dbReference>
<feature type="transmembrane region" description="Helical" evidence="8">
    <location>
        <begin position="266"/>
        <end position="286"/>
    </location>
</feature>
<dbReference type="PRINTS" id="PR01434">
    <property type="entry name" value="NADHDHGNASE5"/>
</dbReference>
<feature type="transmembrane region" description="Helical" evidence="8">
    <location>
        <begin position="162"/>
        <end position="182"/>
    </location>
</feature>
<feature type="transmembrane region" description="Helical" evidence="8">
    <location>
        <begin position="71"/>
        <end position="96"/>
    </location>
</feature>
<protein>
    <recommendedName>
        <fullName evidence="9">NADH:quinone oxidoreductase/Mrp antiporter transmembrane domain-containing protein</fullName>
    </recommendedName>
</protein>
<feature type="transmembrane region" description="Helical" evidence="8">
    <location>
        <begin position="239"/>
        <end position="260"/>
    </location>
</feature>
<keyword evidence="6 8" id="KW-0472">Membrane</keyword>
<sequence length="479" mass="49874">MIEHLSTPLVWLILLPLVWATLAFCLGPGRGALLGLSGLGLQLLCAILLAVEVAPKQTVTHLVGGWQEPLGILLVADGLSVTMLLLTQAVSLPVALYAYSYLKQGQHWFWPLTGFLLAGINGLYLSGDLFNLYVTLELIGLAAVGLVVTGGAAGQVTAAMRYLLASLVGSGGFLLGVALLYGCFGTVSIRLLTSLIGSQAPLAVWLAAAVMVAGLLLKTALFPFHFWLPPAHGGAPAPISALLSALVVKASFYVLLRLWLGPFAGFVSPLAWLPALLGSLAILWGGCQAIRAERLKMMVAYSTVAQLGYLVLIFPLFGTGSHAMQIGLLQATAHGLAKAGMFLAAGTLVKASGSELIDGIATMAGRLPVTLFAFGLSGVSLMGLPPSGGFLAKYMLIDAALAVGHIWIAVIVVTGGLLASIYVFRVLRLAFLGPGDERQVALQPVSAVMEWTAFMLAVSAIVLGLAAMPLFRLLEGVAG</sequence>
<feature type="transmembrane region" description="Helical" evidence="8">
    <location>
        <begin position="404"/>
        <end position="427"/>
    </location>
</feature>
<dbReference type="PANTHER" id="PTHR42703:SF1">
    <property type="entry name" value="NA(+)_H(+) ANTIPORTER SUBUNIT D1"/>
    <property type="match status" value="1"/>
</dbReference>
<evidence type="ECO:0000256" key="4">
    <source>
        <dbReference type="ARBA" id="ARBA00022692"/>
    </source>
</evidence>
<evidence type="ECO:0000256" key="6">
    <source>
        <dbReference type="ARBA" id="ARBA00023136"/>
    </source>
</evidence>
<evidence type="ECO:0000256" key="5">
    <source>
        <dbReference type="ARBA" id="ARBA00022989"/>
    </source>
</evidence>
<feature type="transmembrane region" description="Helical" evidence="8">
    <location>
        <begin position="6"/>
        <end position="26"/>
    </location>
</feature>
<dbReference type="InterPro" id="IPR001750">
    <property type="entry name" value="ND/Mrp_TM"/>
</dbReference>
<comment type="similarity">
    <text evidence="2">Belongs to the CPA3 antiporters (TC 2.A.63) subunit D family.</text>
</comment>
<dbReference type="Proteomes" id="UP000756860">
    <property type="component" value="Unassembled WGS sequence"/>
</dbReference>
<feature type="transmembrane region" description="Helical" evidence="8">
    <location>
        <begin position="33"/>
        <end position="51"/>
    </location>
</feature>
<accession>A0ABS5S9G9</accession>
<dbReference type="EMBL" id="JAHCVK010000001">
    <property type="protein sequence ID" value="MBT0652020.1"/>
    <property type="molecule type" value="Genomic_DNA"/>
</dbReference>
<feature type="transmembrane region" description="Helical" evidence="8">
    <location>
        <begin position="202"/>
        <end position="227"/>
    </location>
</feature>
<evidence type="ECO:0000259" key="9">
    <source>
        <dbReference type="Pfam" id="PF00361"/>
    </source>
</evidence>
<feature type="transmembrane region" description="Helical" evidence="8">
    <location>
        <begin position="448"/>
        <end position="471"/>
    </location>
</feature>
<feature type="transmembrane region" description="Helical" evidence="8">
    <location>
        <begin position="108"/>
        <end position="126"/>
    </location>
</feature>
<dbReference type="RefSeq" id="WP_214173994.1">
    <property type="nucleotide sequence ID" value="NZ_JAHCVK010000001.1"/>
</dbReference>
<evidence type="ECO:0000256" key="7">
    <source>
        <dbReference type="RuleBase" id="RU000320"/>
    </source>
</evidence>
<keyword evidence="11" id="KW-1185">Reference proteome</keyword>
<evidence type="ECO:0000256" key="8">
    <source>
        <dbReference type="SAM" id="Phobius"/>
    </source>
</evidence>
<keyword evidence="4 7" id="KW-0812">Transmembrane</keyword>
<keyword evidence="5 8" id="KW-1133">Transmembrane helix</keyword>
<comment type="caution">
    <text evidence="10">The sequence shown here is derived from an EMBL/GenBank/DDBJ whole genome shotgun (WGS) entry which is preliminary data.</text>
</comment>
<evidence type="ECO:0000256" key="2">
    <source>
        <dbReference type="ARBA" id="ARBA00005346"/>
    </source>
</evidence>
<organism evidence="10 11">
    <name type="scientific">Geomobilimonas luticola</name>
    <dbReference type="NCBI Taxonomy" id="1114878"/>
    <lineage>
        <taxon>Bacteria</taxon>
        <taxon>Pseudomonadati</taxon>
        <taxon>Thermodesulfobacteriota</taxon>
        <taxon>Desulfuromonadia</taxon>
        <taxon>Geobacterales</taxon>
        <taxon>Geobacteraceae</taxon>
        <taxon>Geomobilimonas</taxon>
    </lineage>
</organism>
<dbReference type="PANTHER" id="PTHR42703">
    <property type="entry name" value="NADH DEHYDROGENASE"/>
    <property type="match status" value="1"/>
</dbReference>
<feature type="domain" description="NADH:quinone oxidoreductase/Mrp antiporter transmembrane" evidence="9">
    <location>
        <begin position="126"/>
        <end position="417"/>
    </location>
</feature>
<comment type="subcellular location">
    <subcellularLocation>
        <location evidence="1">Cell membrane</location>
        <topology evidence="1">Multi-pass membrane protein</topology>
    </subcellularLocation>
    <subcellularLocation>
        <location evidence="7">Membrane</location>
        <topology evidence="7">Multi-pass membrane protein</topology>
    </subcellularLocation>
</comment>
<feature type="transmembrane region" description="Helical" evidence="8">
    <location>
        <begin position="363"/>
        <end position="384"/>
    </location>
</feature>
<gene>
    <name evidence="10" type="ORF">KI810_03065</name>
</gene>
<reference evidence="10 11" key="1">
    <citation type="submission" date="2021-05" db="EMBL/GenBank/DDBJ databases">
        <title>The draft genome of Geobacter luticola JCM 17780.</title>
        <authorList>
            <person name="Xu Z."/>
            <person name="Masuda Y."/>
            <person name="Itoh H."/>
            <person name="Senoo K."/>
        </authorList>
    </citation>
    <scope>NUCLEOTIDE SEQUENCE [LARGE SCALE GENOMIC DNA]</scope>
    <source>
        <strain evidence="10 11">JCM 17780</strain>
    </source>
</reference>
<evidence type="ECO:0000256" key="3">
    <source>
        <dbReference type="ARBA" id="ARBA00022475"/>
    </source>
</evidence>
<feature type="transmembrane region" description="Helical" evidence="8">
    <location>
        <begin position="132"/>
        <end position="150"/>
    </location>
</feature>
<dbReference type="Pfam" id="PF00361">
    <property type="entry name" value="Proton_antipo_M"/>
    <property type="match status" value="1"/>
</dbReference>
<evidence type="ECO:0000256" key="1">
    <source>
        <dbReference type="ARBA" id="ARBA00004651"/>
    </source>
</evidence>
<proteinExistence type="inferred from homology"/>
<name>A0ABS5S9G9_9BACT</name>
<evidence type="ECO:0000313" key="10">
    <source>
        <dbReference type="EMBL" id="MBT0652020.1"/>
    </source>
</evidence>
<keyword evidence="3" id="KW-1003">Cell membrane</keyword>
<evidence type="ECO:0000313" key="11">
    <source>
        <dbReference type="Proteomes" id="UP000756860"/>
    </source>
</evidence>